<dbReference type="Gene3D" id="1.10.3670.10">
    <property type="entry name" value="Putative xylanase like domain"/>
    <property type="match status" value="1"/>
</dbReference>
<dbReference type="InterPro" id="IPR010846">
    <property type="entry name" value="AmiA-like"/>
</dbReference>
<dbReference type="InterPro" id="IPR038765">
    <property type="entry name" value="Papain-like_cys_pep_sf"/>
</dbReference>
<dbReference type="SUPFAM" id="SSF54001">
    <property type="entry name" value="Cysteine proteinases"/>
    <property type="match status" value="1"/>
</dbReference>
<feature type="chain" id="PRO_5003551951" description="Xylanase" evidence="1">
    <location>
        <begin position="20"/>
        <end position="314"/>
    </location>
</feature>
<dbReference type="PATRIC" id="fig|883158.3.peg.525"/>
<dbReference type="Proteomes" id="UP000016023">
    <property type="component" value="Unassembled WGS sequence"/>
</dbReference>
<sequence length="314" mass="35903">MTRKLIVAAYLAAILLACTARTTTKRVIKQANKSAKTSETLKQPAVYLPTDSLLATAILKEMKSRRRKLNQQEIILAIARKFIGTPYVANTLEKNKDEKLVVNLRGMDCTTYLETVLALARCVMLHQYTFQDYLTTLRRLRYRQGRISYINRLHYYQWWLDDNRQMGLVAQIESPNPPFTAVQTIKINYMSQNSQLYAMLKGQPERIRAIRQLENASAGLRERYIPTDELSDTPLLRSTIHNGDIIAIVTTKPNLDTTHLGLAVWHADGLHLLNASSLRRNGRQVLEPRETLQDYLHAHPSNPGIRVARLTEPN</sequence>
<evidence type="ECO:0000313" key="2">
    <source>
        <dbReference type="EMBL" id="EHO72752.1"/>
    </source>
</evidence>
<name>H1Q0S4_9BACT</name>
<dbReference type="RefSeq" id="WP_006951544.1">
    <property type="nucleotide sequence ID" value="NZ_JH594521.1"/>
</dbReference>
<dbReference type="eggNOG" id="COG0657">
    <property type="taxonomic scope" value="Bacteria"/>
</dbReference>
<proteinExistence type="predicted"/>
<gene>
    <name evidence="2" type="ORF">HMPREF9140_00512</name>
</gene>
<protein>
    <recommendedName>
        <fullName evidence="4">Xylanase</fullName>
    </recommendedName>
</protein>
<dbReference type="Pfam" id="PF07313">
    <property type="entry name" value="AmiA-like"/>
    <property type="match status" value="1"/>
</dbReference>
<dbReference type="Gene3D" id="2.30.260.10">
    <property type="entry name" value="putative xylanase like domain"/>
    <property type="match status" value="1"/>
</dbReference>
<dbReference type="HOGENOM" id="CLU_065574_0_0_10"/>
<organism evidence="2 3">
    <name type="scientific">Prevotella micans F0438</name>
    <dbReference type="NCBI Taxonomy" id="883158"/>
    <lineage>
        <taxon>Bacteria</taxon>
        <taxon>Pseudomonadati</taxon>
        <taxon>Bacteroidota</taxon>
        <taxon>Bacteroidia</taxon>
        <taxon>Bacteroidales</taxon>
        <taxon>Prevotellaceae</taxon>
        <taxon>Prevotella</taxon>
    </lineage>
</organism>
<accession>H1Q0S4</accession>
<feature type="signal peptide" evidence="1">
    <location>
        <begin position="1"/>
        <end position="19"/>
    </location>
</feature>
<dbReference type="AlphaFoldDB" id="H1Q0S4"/>
<comment type="caution">
    <text evidence="2">The sequence shown here is derived from an EMBL/GenBank/DDBJ whole genome shotgun (WGS) entry which is preliminary data.</text>
</comment>
<evidence type="ECO:0000313" key="3">
    <source>
        <dbReference type="Proteomes" id="UP000016023"/>
    </source>
</evidence>
<evidence type="ECO:0008006" key="4">
    <source>
        <dbReference type="Google" id="ProtNLM"/>
    </source>
</evidence>
<reference evidence="2 3" key="1">
    <citation type="submission" date="2011-12" db="EMBL/GenBank/DDBJ databases">
        <title>The Genome Sequence of Prevotella micans F0438.</title>
        <authorList>
            <consortium name="The Broad Institute Genome Sequencing Platform"/>
            <person name="Earl A."/>
            <person name="Ward D."/>
            <person name="Feldgarden M."/>
            <person name="Gevers D."/>
            <person name="Izard J."/>
            <person name="Baranova O.V."/>
            <person name="Blanton J.M."/>
            <person name="Wade W.G."/>
            <person name="Dewhirst F.E."/>
            <person name="Young S.K."/>
            <person name="Zeng Q."/>
            <person name="Gargeya S."/>
            <person name="Fitzgerald M."/>
            <person name="Haas B."/>
            <person name="Abouelleil A."/>
            <person name="Alvarado L."/>
            <person name="Arachchi H.M."/>
            <person name="Berlin A."/>
            <person name="Chapman S.B."/>
            <person name="Gearin G."/>
            <person name="Goldberg J."/>
            <person name="Griggs A."/>
            <person name="Gujja S."/>
            <person name="Hansen M."/>
            <person name="Heiman D."/>
            <person name="Howarth C."/>
            <person name="Larimer J."/>
            <person name="Lui A."/>
            <person name="MacDonald P.J.P."/>
            <person name="McCowen C."/>
            <person name="Montmayeur A."/>
            <person name="Murphy C."/>
            <person name="Neiman D."/>
            <person name="Pearson M."/>
            <person name="Priest M."/>
            <person name="Roberts A."/>
            <person name="Saif S."/>
            <person name="Shea T."/>
            <person name="Sisk P."/>
            <person name="Stolte C."/>
            <person name="Sykes S."/>
            <person name="Wortman J."/>
            <person name="Nusbaum C."/>
            <person name="Birren B."/>
        </authorList>
    </citation>
    <scope>NUCLEOTIDE SEQUENCE [LARGE SCALE GENOMIC DNA]</scope>
    <source>
        <strain evidence="2 3">F0438</strain>
    </source>
</reference>
<dbReference type="PROSITE" id="PS51257">
    <property type="entry name" value="PROKAR_LIPOPROTEIN"/>
    <property type="match status" value="1"/>
</dbReference>
<keyword evidence="1" id="KW-0732">Signal</keyword>
<dbReference type="EMBL" id="AGWK01000018">
    <property type="protein sequence ID" value="EHO72752.1"/>
    <property type="molecule type" value="Genomic_DNA"/>
</dbReference>
<keyword evidence="3" id="KW-1185">Reference proteome</keyword>
<dbReference type="STRING" id="883158.HMPREF9140_00512"/>
<evidence type="ECO:0000256" key="1">
    <source>
        <dbReference type="SAM" id="SignalP"/>
    </source>
</evidence>